<feature type="domain" description="Type I restriction modification DNA specificity" evidence="5">
    <location>
        <begin position="3"/>
        <end position="180"/>
    </location>
</feature>
<dbReference type="Gene3D" id="1.10.287.1120">
    <property type="entry name" value="Bipartite methylase S protein"/>
    <property type="match status" value="1"/>
</dbReference>
<evidence type="ECO:0000256" key="4">
    <source>
        <dbReference type="SAM" id="Coils"/>
    </source>
</evidence>
<dbReference type="InterPro" id="IPR000055">
    <property type="entry name" value="Restrct_endonuc_typeI_TRD"/>
</dbReference>
<gene>
    <name evidence="6" type="ORF">SAMEA4873555_03283</name>
</gene>
<dbReference type="AlphaFoldDB" id="A0A486SDQ9"/>
<sequence>MVPKGWVQGCVGDLLIGLESGVSVNGEDRLAQPGEKSVLKVSAVSYGCFDPKASKVIDKAEISRAKTKPRAGQIIVSRSNTESLVGASAYIDKDYQDLFLPDKLWQTVPKPDANMKWLSYVLASEHVRYTLSKLATGTSGSMKNITKGELLSLRILIPSQPEQTKIAKILSIWDQAIMNTDKLIRASKKQKKGLMQKLLTGTKRLHGFNDEWKKYQLSDITKIIVSPVDKKTVSGEVSVELCNYTDVYYNNEITKNIKFMKATATSSEIKKYMLQIDDVIITKDSETPGDIAVPALVSEELNGVLCGYHLAIIRPNKSTVSGAFLNYLFSMPKTRYYFFTLATGATRFGLSIGGINKAQFSLPTVDEQRKIADLLSRSDKEITALEQKLSYLKQEKKALMQQLLTGKRRVKVDAA</sequence>
<evidence type="ECO:0000256" key="3">
    <source>
        <dbReference type="ARBA" id="ARBA00023125"/>
    </source>
</evidence>
<dbReference type="RefSeq" id="WP_069303579.1">
    <property type="nucleotide sequence ID" value="NZ_BIKV01000007.1"/>
</dbReference>
<dbReference type="PANTHER" id="PTHR30408:SF12">
    <property type="entry name" value="TYPE I RESTRICTION ENZYME MJAVIII SPECIFICITY SUBUNIT"/>
    <property type="match status" value="1"/>
</dbReference>
<evidence type="ECO:0000256" key="1">
    <source>
        <dbReference type="ARBA" id="ARBA00010923"/>
    </source>
</evidence>
<keyword evidence="4" id="KW-0175">Coiled coil</keyword>
<dbReference type="InterPro" id="IPR044946">
    <property type="entry name" value="Restrct_endonuc_typeI_TRD_sf"/>
</dbReference>
<keyword evidence="3" id="KW-0238">DNA-binding</keyword>
<keyword evidence="6" id="KW-0255">Endonuclease</keyword>
<dbReference type="SUPFAM" id="SSF116734">
    <property type="entry name" value="DNA methylase specificity domain"/>
    <property type="match status" value="2"/>
</dbReference>
<accession>A0A486SDQ9</accession>
<keyword evidence="2" id="KW-0680">Restriction system</keyword>
<protein>
    <submittedName>
        <fullName evidence="6">Putative restriction endonuclease S subunit</fullName>
    </submittedName>
</protein>
<dbReference type="EMBL" id="CAAHCY010000005">
    <property type="protein sequence ID" value="VGM11992.1"/>
    <property type="molecule type" value="Genomic_DNA"/>
</dbReference>
<keyword evidence="6" id="KW-0540">Nuclease</keyword>
<organism evidence="6">
    <name type="scientific">Klebsiella pneumoniae</name>
    <dbReference type="NCBI Taxonomy" id="573"/>
    <lineage>
        <taxon>Bacteria</taxon>
        <taxon>Pseudomonadati</taxon>
        <taxon>Pseudomonadota</taxon>
        <taxon>Gammaproteobacteria</taxon>
        <taxon>Enterobacterales</taxon>
        <taxon>Enterobacteriaceae</taxon>
        <taxon>Klebsiella/Raoultella group</taxon>
        <taxon>Klebsiella</taxon>
        <taxon>Klebsiella pneumoniae complex</taxon>
    </lineage>
</organism>
<reference evidence="6" key="1">
    <citation type="submission" date="2019-03" db="EMBL/GenBank/DDBJ databases">
        <authorList>
            <consortium name="Pathogen Informatics"/>
        </authorList>
    </citation>
    <scope>NUCLEOTIDE SEQUENCE</scope>
    <source>
        <strain evidence="6">5012STDY7626354</strain>
    </source>
</reference>
<dbReference type="PANTHER" id="PTHR30408">
    <property type="entry name" value="TYPE-1 RESTRICTION ENZYME ECOKI SPECIFICITY PROTEIN"/>
    <property type="match status" value="1"/>
</dbReference>
<dbReference type="GO" id="GO:0004519">
    <property type="term" value="F:endonuclease activity"/>
    <property type="evidence" value="ECO:0007669"/>
    <property type="project" value="UniProtKB-KW"/>
</dbReference>
<dbReference type="GO" id="GO:0003677">
    <property type="term" value="F:DNA binding"/>
    <property type="evidence" value="ECO:0007669"/>
    <property type="project" value="UniProtKB-KW"/>
</dbReference>
<evidence type="ECO:0000313" key="6">
    <source>
        <dbReference type="EMBL" id="VGM11992.1"/>
    </source>
</evidence>
<dbReference type="Pfam" id="PF01420">
    <property type="entry name" value="Methylase_S"/>
    <property type="match status" value="2"/>
</dbReference>
<comment type="similarity">
    <text evidence="1">Belongs to the type-I restriction system S methylase family.</text>
</comment>
<evidence type="ECO:0000259" key="5">
    <source>
        <dbReference type="Pfam" id="PF01420"/>
    </source>
</evidence>
<proteinExistence type="inferred from homology"/>
<dbReference type="InterPro" id="IPR052021">
    <property type="entry name" value="Type-I_RS_S_subunit"/>
</dbReference>
<evidence type="ECO:0000256" key="2">
    <source>
        <dbReference type="ARBA" id="ARBA00022747"/>
    </source>
</evidence>
<feature type="domain" description="Type I restriction modification DNA specificity" evidence="5">
    <location>
        <begin position="209"/>
        <end position="389"/>
    </location>
</feature>
<dbReference type="Gene3D" id="3.90.220.20">
    <property type="entry name" value="DNA methylase specificity domains"/>
    <property type="match status" value="2"/>
</dbReference>
<dbReference type="GO" id="GO:0009307">
    <property type="term" value="P:DNA restriction-modification system"/>
    <property type="evidence" value="ECO:0007669"/>
    <property type="project" value="UniProtKB-KW"/>
</dbReference>
<name>A0A486SDQ9_KLEPN</name>
<keyword evidence="6" id="KW-0378">Hydrolase</keyword>
<feature type="coiled-coil region" evidence="4">
    <location>
        <begin position="375"/>
        <end position="402"/>
    </location>
</feature>